<sequence length="247" mass="28502">MHPWLEYESGQSWCESSYSKYQTIPFVAEFANTVTNLPIIVLPLLNAFMLRRYIVEVNSVIILPHLLLTLNGWHPPITMLPSTSWSIGGWLSILWLINICLVAYLPTMKWYPSRYRQHINGMRWAIVLLTTLISALCFLKPSLNAFALMTISLPAVVVIYYEAFESVFQRLKSYLWGLSCGSSYCILMSSAAAYNLFIMFSILDIQRRSHEHNFLADIRYFPFQSGKYLSFAYIALRQRDGGKDVQE</sequence>
<dbReference type="InterPro" id="IPR008901">
    <property type="entry name" value="ACER"/>
</dbReference>
<dbReference type="EC" id="3.5.1.-" evidence="8"/>
<accession>A0A915DLG4</accession>
<keyword evidence="7" id="KW-0106">Calcium</keyword>
<evidence type="ECO:0000256" key="1">
    <source>
        <dbReference type="ARBA" id="ARBA00004141"/>
    </source>
</evidence>
<evidence type="ECO:0000256" key="7">
    <source>
        <dbReference type="PIRSR" id="PIRSR608901-1"/>
    </source>
</evidence>
<keyword evidence="4 8" id="KW-0378">Hydrolase</keyword>
<feature type="binding site" evidence="7">
    <location>
        <position position="29"/>
    </location>
    <ligand>
        <name>Ca(2+)</name>
        <dbReference type="ChEBI" id="CHEBI:29108"/>
    </ligand>
</feature>
<name>A0A915DLG4_9BILA</name>
<dbReference type="GO" id="GO:0016811">
    <property type="term" value="F:hydrolase activity, acting on carbon-nitrogen (but not peptide) bonds, in linear amides"/>
    <property type="evidence" value="ECO:0007669"/>
    <property type="project" value="InterPro"/>
</dbReference>
<comment type="caution">
    <text evidence="8">Lacks conserved residue(s) required for the propagation of feature annotation.</text>
</comment>
<dbReference type="Pfam" id="PF05875">
    <property type="entry name" value="Ceramidase"/>
    <property type="match status" value="1"/>
</dbReference>
<keyword evidence="5 8" id="KW-1133">Transmembrane helix</keyword>
<keyword evidence="6 8" id="KW-0472">Membrane</keyword>
<feature type="transmembrane region" description="Helical" evidence="8">
    <location>
        <begin position="121"/>
        <end position="139"/>
    </location>
</feature>
<dbReference type="WBParaSite" id="jg20825">
    <property type="protein sequence ID" value="jg20825"/>
    <property type="gene ID" value="jg20825"/>
</dbReference>
<feature type="transmembrane region" description="Helical" evidence="8">
    <location>
        <begin position="145"/>
        <end position="163"/>
    </location>
</feature>
<dbReference type="AlphaFoldDB" id="A0A915DLG4"/>
<keyword evidence="9" id="KW-1185">Reference proteome</keyword>
<organism evidence="9 10">
    <name type="scientific">Ditylenchus dipsaci</name>
    <dbReference type="NCBI Taxonomy" id="166011"/>
    <lineage>
        <taxon>Eukaryota</taxon>
        <taxon>Metazoa</taxon>
        <taxon>Ecdysozoa</taxon>
        <taxon>Nematoda</taxon>
        <taxon>Chromadorea</taxon>
        <taxon>Rhabditida</taxon>
        <taxon>Tylenchina</taxon>
        <taxon>Tylenchomorpha</taxon>
        <taxon>Sphaerularioidea</taxon>
        <taxon>Anguinidae</taxon>
        <taxon>Anguininae</taxon>
        <taxon>Ditylenchus</taxon>
    </lineage>
</organism>
<comment type="function">
    <text evidence="8">Hydrolyzes the sphingolipid ceramide into sphingosine and free fatty acid.</text>
</comment>
<keyword evidence="8" id="KW-0443">Lipid metabolism</keyword>
<evidence type="ECO:0000256" key="2">
    <source>
        <dbReference type="ARBA" id="ARBA00009780"/>
    </source>
</evidence>
<dbReference type="GO" id="GO:0046514">
    <property type="term" value="P:ceramide catabolic process"/>
    <property type="evidence" value="ECO:0007669"/>
    <property type="project" value="TreeGrafter"/>
</dbReference>
<dbReference type="PANTHER" id="PTHR46139">
    <property type="entry name" value="ALKALINE CERAMIDASE"/>
    <property type="match status" value="1"/>
</dbReference>
<dbReference type="PANTHER" id="PTHR46139:SF3">
    <property type="entry name" value="ALKALINE CERAMIDASE"/>
    <property type="match status" value="1"/>
</dbReference>
<evidence type="ECO:0000256" key="5">
    <source>
        <dbReference type="ARBA" id="ARBA00022989"/>
    </source>
</evidence>
<comment type="subcellular location">
    <subcellularLocation>
        <location evidence="1">Membrane</location>
        <topology evidence="1">Multi-pass membrane protein</topology>
    </subcellularLocation>
</comment>
<evidence type="ECO:0000256" key="4">
    <source>
        <dbReference type="ARBA" id="ARBA00022801"/>
    </source>
</evidence>
<feature type="binding site" evidence="7">
    <location>
        <position position="15"/>
    </location>
    <ligand>
        <name>Ca(2+)</name>
        <dbReference type="ChEBI" id="CHEBI:29108"/>
    </ligand>
</feature>
<evidence type="ECO:0000313" key="10">
    <source>
        <dbReference type="WBParaSite" id="jg20825"/>
    </source>
</evidence>
<dbReference type="Proteomes" id="UP000887574">
    <property type="component" value="Unplaced"/>
</dbReference>
<keyword evidence="3 8" id="KW-0812">Transmembrane</keyword>
<evidence type="ECO:0000256" key="6">
    <source>
        <dbReference type="ARBA" id="ARBA00023136"/>
    </source>
</evidence>
<protein>
    <recommendedName>
        <fullName evidence="8">Alkaline ceramidase</fullName>
        <ecNumber evidence="8">3.5.1.-</ecNumber>
    </recommendedName>
</protein>
<feature type="transmembrane region" description="Helical" evidence="8">
    <location>
        <begin position="175"/>
        <end position="203"/>
    </location>
</feature>
<evidence type="ECO:0000256" key="8">
    <source>
        <dbReference type="RuleBase" id="RU364079"/>
    </source>
</evidence>
<dbReference type="GO" id="GO:0046872">
    <property type="term" value="F:metal ion binding"/>
    <property type="evidence" value="ECO:0007669"/>
    <property type="project" value="UniProtKB-KW"/>
</dbReference>
<comment type="similarity">
    <text evidence="2 8">Belongs to the alkaline ceramidase family.</text>
</comment>
<feature type="transmembrane region" description="Helical" evidence="8">
    <location>
        <begin position="53"/>
        <end position="73"/>
    </location>
</feature>
<evidence type="ECO:0000313" key="9">
    <source>
        <dbReference type="Proteomes" id="UP000887574"/>
    </source>
</evidence>
<evidence type="ECO:0000256" key="3">
    <source>
        <dbReference type="ARBA" id="ARBA00022692"/>
    </source>
</evidence>
<reference evidence="10" key="1">
    <citation type="submission" date="2022-11" db="UniProtKB">
        <authorList>
            <consortium name="WormBaseParasite"/>
        </authorList>
    </citation>
    <scope>IDENTIFICATION</scope>
</reference>
<proteinExistence type="inferred from homology"/>
<keyword evidence="7" id="KW-0479">Metal-binding</keyword>
<feature type="binding site" evidence="7">
    <location>
        <position position="13"/>
    </location>
    <ligand>
        <name>Ca(2+)</name>
        <dbReference type="ChEBI" id="CHEBI:29108"/>
    </ligand>
</feature>
<dbReference type="GO" id="GO:0016020">
    <property type="term" value="C:membrane"/>
    <property type="evidence" value="ECO:0007669"/>
    <property type="project" value="UniProtKB-SubCell"/>
</dbReference>
<feature type="transmembrane region" description="Helical" evidence="8">
    <location>
        <begin position="85"/>
        <end position="105"/>
    </location>
</feature>